<reference evidence="1" key="1">
    <citation type="submission" date="2024-01" db="EMBL/GenBank/DDBJ databases">
        <authorList>
            <person name="Webb A."/>
        </authorList>
    </citation>
    <scope>NUCLEOTIDE SEQUENCE</scope>
    <source>
        <strain evidence="1">Pm1</strain>
    </source>
</reference>
<dbReference type="InterPro" id="IPR007511">
    <property type="entry name" value="DUF501"/>
</dbReference>
<sequence>MMHTGLSCEATPAEVALVRQDLGFVPTNLVRVSAFVDHNGCASRSGDSTDYRPAVLLLYPLRNAESAYKKKQRALVEPFPTIYWLSSPQLKARVSALEDQQFVLTLQHRLDTDEGAKEKMAQCHREYAAERWNMMTPDDVALVKSRRWEFVLRDVGIAGIRDFTNVKCLHTHYAHYLATGNNLIGEWVQELLTDAPTTSSN</sequence>
<organism evidence="1 2">
    <name type="scientific">Peronospora matthiolae</name>
    <dbReference type="NCBI Taxonomy" id="2874970"/>
    <lineage>
        <taxon>Eukaryota</taxon>
        <taxon>Sar</taxon>
        <taxon>Stramenopiles</taxon>
        <taxon>Oomycota</taxon>
        <taxon>Peronosporomycetes</taxon>
        <taxon>Peronosporales</taxon>
        <taxon>Peronosporaceae</taxon>
        <taxon>Peronospora</taxon>
    </lineage>
</organism>
<evidence type="ECO:0000313" key="2">
    <source>
        <dbReference type="Proteomes" id="UP001162060"/>
    </source>
</evidence>
<evidence type="ECO:0000313" key="1">
    <source>
        <dbReference type="EMBL" id="CAK7945520.1"/>
    </source>
</evidence>
<dbReference type="PANTHER" id="PTHR37163">
    <property type="entry name" value="CONSERVED PROTEIN"/>
    <property type="match status" value="1"/>
</dbReference>
<accession>A0AAV1VFG0</accession>
<evidence type="ECO:0008006" key="3">
    <source>
        <dbReference type="Google" id="ProtNLM"/>
    </source>
</evidence>
<gene>
    <name evidence="1" type="ORF">PM001_LOCUS30670</name>
</gene>
<dbReference type="Proteomes" id="UP001162060">
    <property type="component" value="Unassembled WGS sequence"/>
</dbReference>
<dbReference type="AlphaFoldDB" id="A0AAV1VFG0"/>
<dbReference type="Pfam" id="PF04417">
    <property type="entry name" value="DUF501"/>
    <property type="match status" value="1"/>
</dbReference>
<dbReference type="PANTHER" id="PTHR37163:SF1">
    <property type="entry name" value="DUF501 DOMAIN-CONTAINING PROTEIN"/>
    <property type="match status" value="1"/>
</dbReference>
<dbReference type="EMBL" id="CAKLBY020000331">
    <property type="protein sequence ID" value="CAK7945520.1"/>
    <property type="molecule type" value="Genomic_DNA"/>
</dbReference>
<proteinExistence type="predicted"/>
<name>A0AAV1VFG0_9STRA</name>
<protein>
    <recommendedName>
        <fullName evidence="3">DUF501 domain-containing protein</fullName>
    </recommendedName>
</protein>
<comment type="caution">
    <text evidence="1">The sequence shown here is derived from an EMBL/GenBank/DDBJ whole genome shotgun (WGS) entry which is preliminary data.</text>
</comment>